<name>A0AA36N289_9DINO</name>
<evidence type="ECO:0000313" key="2">
    <source>
        <dbReference type="Proteomes" id="UP001178507"/>
    </source>
</evidence>
<protein>
    <submittedName>
        <fullName evidence="1">Uncharacterized protein</fullName>
    </submittedName>
</protein>
<accession>A0AA36N289</accession>
<keyword evidence="2" id="KW-1185">Reference proteome</keyword>
<organism evidence="1 2">
    <name type="scientific">Effrenium voratum</name>
    <dbReference type="NCBI Taxonomy" id="2562239"/>
    <lineage>
        <taxon>Eukaryota</taxon>
        <taxon>Sar</taxon>
        <taxon>Alveolata</taxon>
        <taxon>Dinophyceae</taxon>
        <taxon>Suessiales</taxon>
        <taxon>Symbiodiniaceae</taxon>
        <taxon>Effrenium</taxon>
    </lineage>
</organism>
<dbReference type="Proteomes" id="UP001178507">
    <property type="component" value="Unassembled WGS sequence"/>
</dbReference>
<dbReference type="AlphaFoldDB" id="A0AA36N289"/>
<comment type="caution">
    <text evidence="1">The sequence shown here is derived from an EMBL/GenBank/DDBJ whole genome shotgun (WGS) entry which is preliminary data.</text>
</comment>
<dbReference type="EMBL" id="CAUJNA010002224">
    <property type="protein sequence ID" value="CAJ1391871.1"/>
    <property type="molecule type" value="Genomic_DNA"/>
</dbReference>
<evidence type="ECO:0000313" key="1">
    <source>
        <dbReference type="EMBL" id="CAJ1391871.1"/>
    </source>
</evidence>
<sequence length="104" mass="11477">MQRAFHSPFALLRHVNDKQFPKIASSQTHCATVSLPYFRQRQRDNCKRCLAFAASFGCLAHTRVVGGCNFLQLCGLRRPLLPSLLGPRLVSSAAGFAMPFLGKA</sequence>
<proteinExistence type="predicted"/>
<reference evidence="1" key="1">
    <citation type="submission" date="2023-08" db="EMBL/GenBank/DDBJ databases">
        <authorList>
            <person name="Chen Y."/>
            <person name="Shah S."/>
            <person name="Dougan E. K."/>
            <person name="Thang M."/>
            <person name="Chan C."/>
        </authorList>
    </citation>
    <scope>NUCLEOTIDE SEQUENCE</scope>
</reference>
<gene>
    <name evidence="1" type="ORF">EVOR1521_LOCUS17123</name>
</gene>